<reference evidence="1 2" key="1">
    <citation type="submission" date="2017-02" db="EMBL/GenBank/DDBJ databases">
        <authorList>
            <person name="Peterson S.W."/>
        </authorList>
    </citation>
    <scope>NUCLEOTIDE SEQUENCE [LARGE SCALE GENOMIC DNA]</scope>
    <source>
        <strain evidence="1 2">3F5N</strain>
    </source>
</reference>
<dbReference type="AlphaFoldDB" id="A0A1R4FSK8"/>
<dbReference type="Proteomes" id="UP000195766">
    <property type="component" value="Unassembled WGS sequence"/>
</dbReference>
<evidence type="ECO:0000313" key="1">
    <source>
        <dbReference type="EMBL" id="SJM58722.1"/>
    </source>
</evidence>
<dbReference type="RefSeq" id="WP_256968123.1">
    <property type="nucleotide sequence ID" value="NZ_FUIE01000036.1"/>
</dbReference>
<evidence type="ECO:0000313" key="2">
    <source>
        <dbReference type="Proteomes" id="UP000195766"/>
    </source>
</evidence>
<dbReference type="EMBL" id="FUIE01000036">
    <property type="protein sequence ID" value="SJM58722.1"/>
    <property type="molecule type" value="Genomic_DNA"/>
</dbReference>
<evidence type="ECO:0008006" key="3">
    <source>
        <dbReference type="Google" id="ProtNLM"/>
    </source>
</evidence>
<proteinExistence type="predicted"/>
<organism evidence="1 2">
    <name type="scientific">Brevundimonas diminuta 3F5N</name>
    <dbReference type="NCBI Taxonomy" id="1255603"/>
    <lineage>
        <taxon>Bacteria</taxon>
        <taxon>Pseudomonadati</taxon>
        <taxon>Pseudomonadota</taxon>
        <taxon>Alphaproteobacteria</taxon>
        <taxon>Caulobacterales</taxon>
        <taxon>Caulobacteraceae</taxon>
        <taxon>Brevundimonas</taxon>
    </lineage>
</organism>
<gene>
    <name evidence="1" type="ORF">FM111_06595</name>
</gene>
<name>A0A1R4FSK8_BREDI</name>
<protein>
    <recommendedName>
        <fullName evidence="3">DUF2946 domain-containing protein</fullName>
    </recommendedName>
</protein>
<sequence length="154" mass="16010">MTRSQAENWSTWRSLAFLAATFAIVIGSLMPFAALAASTPGQPIVICSADGPQTIQSGGVDGPIKAEMGAKCAACVMPLLAALPAPAAPAVARSASRLKTRPIDAARLLKACAAAHLFSGYKFHVSQDRCGAVRPAHRRLPGAVHRPCLRPVEG</sequence>
<accession>A0A1R4FSK8</accession>